<dbReference type="GO" id="GO:0042162">
    <property type="term" value="F:telomeric DNA binding"/>
    <property type="evidence" value="ECO:0007669"/>
    <property type="project" value="TreeGrafter"/>
</dbReference>
<evidence type="ECO:0000256" key="1">
    <source>
        <dbReference type="ARBA" id="ARBA00004123"/>
    </source>
</evidence>
<evidence type="ECO:0000313" key="11">
    <source>
        <dbReference type="Proteomes" id="UP001162031"/>
    </source>
</evidence>
<keyword evidence="11" id="KW-1185">Reference proteome</keyword>
<reference evidence="10" key="1">
    <citation type="submission" date="2022-12" db="EMBL/GenBank/DDBJ databases">
        <authorList>
            <person name="Webb A."/>
        </authorList>
    </citation>
    <scope>NUCLEOTIDE SEQUENCE</scope>
    <source>
        <strain evidence="10">Hp1</strain>
    </source>
</reference>
<keyword evidence="7" id="KW-0238">DNA-binding</keyword>
<comment type="similarity">
    <text evidence="3">Belongs to the CTC1 family.</text>
</comment>
<evidence type="ECO:0000256" key="6">
    <source>
        <dbReference type="ARBA" id="ARBA00022895"/>
    </source>
</evidence>
<comment type="caution">
    <text evidence="10">The sequence shown here is derived from an EMBL/GenBank/DDBJ whole genome shotgun (WGS) entry which is preliminary data.</text>
</comment>
<evidence type="ECO:0000256" key="5">
    <source>
        <dbReference type="ARBA" id="ARBA00022454"/>
    </source>
</evidence>
<evidence type="ECO:0000256" key="2">
    <source>
        <dbReference type="ARBA" id="ARBA00004574"/>
    </source>
</evidence>
<feature type="compositionally biased region" description="Basic and acidic residues" evidence="9">
    <location>
        <begin position="1"/>
        <end position="11"/>
    </location>
</feature>
<dbReference type="GO" id="GO:0003697">
    <property type="term" value="F:single-stranded DNA binding"/>
    <property type="evidence" value="ECO:0007669"/>
    <property type="project" value="TreeGrafter"/>
</dbReference>
<evidence type="ECO:0000256" key="9">
    <source>
        <dbReference type="SAM" id="MobiDB-lite"/>
    </source>
</evidence>
<comment type="subcellular location">
    <subcellularLocation>
        <location evidence="2">Chromosome</location>
        <location evidence="2">Telomere</location>
    </subcellularLocation>
    <subcellularLocation>
        <location evidence="1">Nucleus</location>
    </subcellularLocation>
</comment>
<keyword evidence="8" id="KW-0539">Nucleus</keyword>
<dbReference type="GO" id="GO:1990879">
    <property type="term" value="C:CST complex"/>
    <property type="evidence" value="ECO:0007669"/>
    <property type="project" value="TreeGrafter"/>
</dbReference>
<accession>A0AAV0UBY5</accession>
<evidence type="ECO:0000256" key="3">
    <source>
        <dbReference type="ARBA" id="ARBA00006332"/>
    </source>
</evidence>
<dbReference type="Proteomes" id="UP001162031">
    <property type="component" value="Unassembled WGS sequence"/>
</dbReference>
<evidence type="ECO:0000256" key="7">
    <source>
        <dbReference type="ARBA" id="ARBA00023125"/>
    </source>
</evidence>
<evidence type="ECO:0000256" key="4">
    <source>
        <dbReference type="ARBA" id="ARBA00016175"/>
    </source>
</evidence>
<dbReference type="PANTHER" id="PTHR14865:SF2">
    <property type="entry name" value="CST COMPLEX SUBUNIT CTC1"/>
    <property type="match status" value="1"/>
</dbReference>
<keyword evidence="5" id="KW-0158">Chromosome</keyword>
<sequence length="1364" mass="153588">MPRQVNNEHVKQQLRQQQRTWEAEQSPGSGSTCAGLQIWSIGKLLHVVKTSLAAENPQETLNPNGIVRHTVGCVDQHRVASQTKAGDAVTYTSSRVWVTGFLYFGEQVDNCDVLHLCDCKHKLPSLLLDPRPFLVDQLVLVKHWVLVEKALGGVSTSDSVFLEIHDQCPAPLLPVDETDEHWTQEDVLRLLRASYKTIDPPMYSATAKRKRVHAVYGRITSVSSISRQRDCVSSHFFVEVEHPRSSNETQSAVIVMFTGLYSMRWHLFLHPGKTVLLTDLVKVYSRECEVFLLQATHAHPPDHVSKQTGKTIVHLWEAPASSCDVMSEWIDDSLKSCSMDHALRCSGKLLDYEGKVVRLVWDECIELEGLSGTRVVVSLFHFPLEQELVRLRKGARVRVCGAHVLRWPTPAGGRLMIGLCPRSHFAVVTFGDPSGPCITPDTVSHRNRTNKKWSYLGDVHAQSAVLSMWLLELLEVMDKKFFFGEVKQAHFRSPSLSFPHTRRRQAVAQVARKMGFLRGDGRNRAAMTLSAFFLKCHAANADNCISLSLPRRERMLTWTKAFTILELQSFVESNLDHITNAGSGGFEKFGERRSVHMSAKDLDWCLLLACIRGSIDNGDLEVYDRTASISMILDCSEKGLEFVGGRGMYLIRNFDIMVDYADPFDEVQLPVVLCLQCSVADVVFVSMSKDEHVSTSLEEKATRDAQESQEVVFLVSHVDALPRSCIRSAGSLPEYRVFHGIACPVGDGLQPDRFMKSVCTANILVSSQSSHWYIQKGGCYRVRAHEVVKSGGGPRVPSHYSIEDSAVDVSIDYWEKVAEAEDDKLLCFDSLSRLHCRRNGTLMNGGRHFRVYQADSHPIVPVRLECHTFEWARCKLHDICQQAHIDDSGLVVACANDGACYTKVAGTVEARHLIRRVPIEATASEIMAMSALRYFLEQSEEVVQVSSLLQQPLISPPQRFVGAFSVGEQSVAMILDPNLHKPHLVSVIGMITTKKYYWRSSAQHQPLASGVPSTVEGVWKRDSNVARDLSRRLMCVLSIRDLHHLDTVDVRADTSLFGLLGTLQQGAVVELSRLHGFIARASYKVFLKWSHSTAARRLVTTSDCLPVPCSAELFGSLRTTFINDLYYASTIDQTLYRYVVGVMHISYVLLKRKCRLCHQVMQLDKRRGRWKHEEPQVESQSSGDCAWRWKQMSPSDLMMRARTYMGTTVRCIIDDGSGQAELFLEDDVAWELLTCSDGQRRRFDDIVQNYVDRLSYFSGRSATASFATSKAEREQEYYQNELRAFVVDAMPSLRSIVVVARQFFSAKQKENTSVLTFGKDVHITTSTVTLPKLEAKRVDRVHVRDELRRRLAQLQLQLSCASSD</sequence>
<keyword evidence="6" id="KW-0779">Telomere</keyword>
<gene>
    <name evidence="10" type="ORF">HBR001_LOCUS6116</name>
</gene>
<dbReference type="PANTHER" id="PTHR14865">
    <property type="entry name" value="CST COMPLEX SUBUNIT CTC1"/>
    <property type="match status" value="1"/>
</dbReference>
<protein>
    <recommendedName>
        <fullName evidence="4">CST complex subunit CTC1</fullName>
    </recommendedName>
</protein>
<dbReference type="GO" id="GO:0010833">
    <property type="term" value="P:telomere maintenance via telomere lengthening"/>
    <property type="evidence" value="ECO:0007669"/>
    <property type="project" value="TreeGrafter"/>
</dbReference>
<proteinExistence type="inferred from homology"/>
<dbReference type="InterPro" id="IPR042617">
    <property type="entry name" value="CTC1-like"/>
</dbReference>
<dbReference type="GO" id="GO:0045740">
    <property type="term" value="P:positive regulation of DNA replication"/>
    <property type="evidence" value="ECO:0007669"/>
    <property type="project" value="TreeGrafter"/>
</dbReference>
<feature type="region of interest" description="Disordered" evidence="9">
    <location>
        <begin position="1"/>
        <end position="30"/>
    </location>
</feature>
<dbReference type="EMBL" id="CANTFL010001216">
    <property type="protein sequence ID" value="CAI5734309.1"/>
    <property type="molecule type" value="Genomic_DNA"/>
</dbReference>
<evidence type="ECO:0000256" key="8">
    <source>
        <dbReference type="ARBA" id="ARBA00023242"/>
    </source>
</evidence>
<evidence type="ECO:0000313" key="10">
    <source>
        <dbReference type="EMBL" id="CAI5734309.1"/>
    </source>
</evidence>
<name>A0AAV0UBY5_HYABA</name>
<organism evidence="10 11">
    <name type="scientific">Hyaloperonospora brassicae</name>
    <name type="common">Brassica downy mildew</name>
    <name type="synonym">Peronospora brassicae</name>
    <dbReference type="NCBI Taxonomy" id="162125"/>
    <lineage>
        <taxon>Eukaryota</taxon>
        <taxon>Sar</taxon>
        <taxon>Stramenopiles</taxon>
        <taxon>Oomycota</taxon>
        <taxon>Peronosporomycetes</taxon>
        <taxon>Peronosporales</taxon>
        <taxon>Peronosporaceae</taxon>
        <taxon>Hyaloperonospora</taxon>
    </lineage>
</organism>